<evidence type="ECO:0000313" key="2">
    <source>
        <dbReference type="EMBL" id="WUV48674.1"/>
    </source>
</evidence>
<gene>
    <name evidence="2" type="ORF">OG563_11055</name>
</gene>
<protein>
    <submittedName>
        <fullName evidence="2">Uncharacterized protein</fullName>
    </submittedName>
</protein>
<feature type="compositionally biased region" description="Basic residues" evidence="1">
    <location>
        <begin position="1"/>
        <end position="12"/>
    </location>
</feature>
<proteinExistence type="predicted"/>
<feature type="region of interest" description="Disordered" evidence="1">
    <location>
        <begin position="1"/>
        <end position="63"/>
    </location>
</feature>
<sequence>MTRRVYGRRRPPGRSAREVSAPGHARPTVHPTPATNEKPCGGVMCVPPHVRQAPPVRDAPEDE</sequence>
<evidence type="ECO:0000256" key="1">
    <source>
        <dbReference type="SAM" id="MobiDB-lite"/>
    </source>
</evidence>
<dbReference type="EMBL" id="CP109441">
    <property type="protein sequence ID" value="WUV48674.1"/>
    <property type="molecule type" value="Genomic_DNA"/>
</dbReference>
<evidence type="ECO:0000313" key="3">
    <source>
        <dbReference type="Proteomes" id="UP001432062"/>
    </source>
</evidence>
<keyword evidence="3" id="KW-1185">Reference proteome</keyword>
<reference evidence="2" key="1">
    <citation type="submission" date="2022-10" db="EMBL/GenBank/DDBJ databases">
        <title>The complete genomes of actinobacterial strains from the NBC collection.</title>
        <authorList>
            <person name="Joergensen T.S."/>
            <person name="Alvarez Arevalo M."/>
            <person name="Sterndorff E.B."/>
            <person name="Faurdal D."/>
            <person name="Vuksanovic O."/>
            <person name="Mourched A.-S."/>
            <person name="Charusanti P."/>
            <person name="Shaw S."/>
            <person name="Blin K."/>
            <person name="Weber T."/>
        </authorList>
    </citation>
    <scope>NUCLEOTIDE SEQUENCE</scope>
    <source>
        <strain evidence="2">NBC_01482</strain>
    </source>
</reference>
<organism evidence="2 3">
    <name type="scientific">Nocardia vinacea</name>
    <dbReference type="NCBI Taxonomy" id="96468"/>
    <lineage>
        <taxon>Bacteria</taxon>
        <taxon>Bacillati</taxon>
        <taxon>Actinomycetota</taxon>
        <taxon>Actinomycetes</taxon>
        <taxon>Mycobacteriales</taxon>
        <taxon>Nocardiaceae</taxon>
        <taxon>Nocardia</taxon>
    </lineage>
</organism>
<name>A0ABZ1YZG1_9NOCA</name>
<dbReference type="RefSeq" id="WP_329413071.1">
    <property type="nucleotide sequence ID" value="NZ_CP109441.1"/>
</dbReference>
<dbReference type="Proteomes" id="UP001432062">
    <property type="component" value="Chromosome"/>
</dbReference>
<accession>A0ABZ1YZG1</accession>